<dbReference type="InterPro" id="IPR005648">
    <property type="entry name" value="FlgD"/>
</dbReference>
<sequence length="142" mass="16139">MPNTVDQIDWKTREYDPQQSRQNNSALDKDAFMRLLVTQLSNQDPLSPMEDREFIAQMAQFSSLEQMQNLNDSSKNNHEEIMEHMVHMNNNLVSSQTTIATQLTKLNLMLEAYLGTSAPVPENPDPEDAEAGNDEDEEVAEP</sequence>
<evidence type="ECO:0000313" key="4">
    <source>
        <dbReference type="EMBL" id="MEN1759446.1"/>
    </source>
</evidence>
<dbReference type="EMBL" id="JBCITM010000002">
    <property type="protein sequence ID" value="MEN1759446.1"/>
    <property type="molecule type" value="Genomic_DNA"/>
</dbReference>
<keyword evidence="5" id="KW-1185">Reference proteome</keyword>
<keyword evidence="2" id="KW-1005">Bacterial flagellum biogenesis</keyword>
<gene>
    <name evidence="4" type="ORF">AAIG11_03075</name>
</gene>
<comment type="caution">
    <text evidence="4">The sequence shown here is derived from an EMBL/GenBank/DDBJ whole genome shotgun (WGS) entry which is preliminary data.</text>
</comment>
<feature type="compositionally biased region" description="Acidic residues" evidence="3">
    <location>
        <begin position="124"/>
        <end position="142"/>
    </location>
</feature>
<organism evidence="4 5">
    <name type="scientific">Anoxynatronum sibiricum</name>
    <dbReference type="NCBI Taxonomy" id="210623"/>
    <lineage>
        <taxon>Bacteria</taxon>
        <taxon>Bacillati</taxon>
        <taxon>Bacillota</taxon>
        <taxon>Clostridia</taxon>
        <taxon>Eubacteriales</taxon>
        <taxon>Clostridiaceae</taxon>
        <taxon>Anoxynatronum</taxon>
    </lineage>
</organism>
<evidence type="ECO:0000256" key="1">
    <source>
        <dbReference type="ARBA" id="ARBA00010577"/>
    </source>
</evidence>
<protein>
    <submittedName>
        <fullName evidence="4">Flagellar hook capping FlgD N-terminal domain-containing protein</fullName>
    </submittedName>
</protein>
<accession>A0ABU9VSM6</accession>
<feature type="region of interest" description="Disordered" evidence="3">
    <location>
        <begin position="116"/>
        <end position="142"/>
    </location>
</feature>
<evidence type="ECO:0000313" key="5">
    <source>
        <dbReference type="Proteomes" id="UP001407405"/>
    </source>
</evidence>
<comment type="similarity">
    <text evidence="1">Belongs to the FlgD family.</text>
</comment>
<keyword evidence="4" id="KW-0282">Flagellum</keyword>
<dbReference type="RefSeq" id="WP_343184802.1">
    <property type="nucleotide sequence ID" value="NZ_JBCITM010000002.1"/>
</dbReference>
<name>A0ABU9VSM6_9CLOT</name>
<proteinExistence type="inferred from homology"/>
<reference evidence="4 5" key="1">
    <citation type="submission" date="2024-04" db="EMBL/GenBank/DDBJ databases">
        <title>Genome sequencing and metabolic network reconstruction of aminoacids and betaine degradation by Anoxynatronum sibiricum.</title>
        <authorList>
            <person name="Detkova E.N."/>
            <person name="Boltjanskaja Y.V."/>
            <person name="Mardanov A.V."/>
            <person name="Kevbrin V."/>
        </authorList>
    </citation>
    <scope>NUCLEOTIDE SEQUENCE [LARGE SCALE GENOMIC DNA]</scope>
    <source>
        <strain evidence="4 5">Z-7981</strain>
    </source>
</reference>
<evidence type="ECO:0000256" key="3">
    <source>
        <dbReference type="SAM" id="MobiDB-lite"/>
    </source>
</evidence>
<keyword evidence="4" id="KW-0969">Cilium</keyword>
<dbReference type="Pfam" id="PF03963">
    <property type="entry name" value="FlgD"/>
    <property type="match status" value="1"/>
</dbReference>
<dbReference type="Proteomes" id="UP001407405">
    <property type="component" value="Unassembled WGS sequence"/>
</dbReference>
<evidence type="ECO:0000256" key="2">
    <source>
        <dbReference type="ARBA" id="ARBA00022795"/>
    </source>
</evidence>
<keyword evidence="4" id="KW-0966">Cell projection</keyword>